<evidence type="ECO:0000256" key="4">
    <source>
        <dbReference type="PIRSR" id="PIRSR006806-1"/>
    </source>
</evidence>
<feature type="binding site" evidence="4">
    <location>
        <position position="57"/>
    </location>
    <ligand>
        <name>substrate</name>
    </ligand>
</feature>
<dbReference type="PANTHER" id="PTHR23407:SF1">
    <property type="entry name" value="5-FORMYLTETRAHYDROFOLATE CYCLO-LIGASE"/>
    <property type="match status" value="1"/>
</dbReference>
<gene>
    <name evidence="6" type="ORF">SPHI_26710</name>
</gene>
<keyword evidence="6" id="KW-0436">Ligase</keyword>
<dbReference type="PIRSF" id="PIRSF006806">
    <property type="entry name" value="FTHF_cligase"/>
    <property type="match status" value="1"/>
</dbReference>
<dbReference type="STRING" id="1915074.SPHI_26710"/>
<evidence type="ECO:0000256" key="1">
    <source>
        <dbReference type="ARBA" id="ARBA00010638"/>
    </source>
</evidence>
<sequence length="186" mass="19841">MAVPSPPAPDKSALRAAARAARAALGESRPVIAPRPELLSLLAPGLTIATYAPMGGEADPAPLASAAVAAGCALALPHVIDRPTPIRFLRWREDDALVAGPFGLQQPVDHMEEVAPDLILTPLVAFDRTLARLGQGAGHYDRAFARYPAAHRIGVAFCVQEVDRLPTDPWDMPLHAIITEREWITA</sequence>
<feature type="binding site" evidence="4">
    <location>
        <begin position="11"/>
        <end position="15"/>
    </location>
    <ligand>
        <name>ATP</name>
        <dbReference type="ChEBI" id="CHEBI:30616"/>
    </ligand>
</feature>
<keyword evidence="2 4" id="KW-0547">Nucleotide-binding</keyword>
<dbReference type="EC" id="6.3.3.2" evidence="5"/>
<feature type="binding site" evidence="4">
    <location>
        <begin position="132"/>
        <end position="140"/>
    </location>
    <ligand>
        <name>ATP</name>
        <dbReference type="ChEBI" id="CHEBI:30616"/>
    </ligand>
</feature>
<dbReference type="RefSeq" id="WP_076745436.1">
    <property type="nucleotide sequence ID" value="NZ_MPSB01000015.1"/>
</dbReference>
<dbReference type="SUPFAM" id="SSF100950">
    <property type="entry name" value="NagB/RpiA/CoA transferase-like"/>
    <property type="match status" value="1"/>
</dbReference>
<keyword evidence="5" id="KW-0479">Metal-binding</keyword>
<dbReference type="InterPro" id="IPR024185">
    <property type="entry name" value="FTHF_cligase-like_sf"/>
</dbReference>
<protein>
    <recommendedName>
        <fullName evidence="5">5-formyltetrahydrofolate cyclo-ligase</fullName>
        <ecNumber evidence="5">6.3.3.2</ecNumber>
    </recommendedName>
</protein>
<dbReference type="EMBL" id="MPSB01000015">
    <property type="protein sequence ID" value="ONF95132.1"/>
    <property type="molecule type" value="Genomic_DNA"/>
</dbReference>
<dbReference type="GO" id="GO:0046872">
    <property type="term" value="F:metal ion binding"/>
    <property type="evidence" value="ECO:0007669"/>
    <property type="project" value="UniProtKB-KW"/>
</dbReference>
<name>A0A1V2ER37_9SPHN</name>
<dbReference type="Pfam" id="PF01812">
    <property type="entry name" value="5-FTHF_cyc-lig"/>
    <property type="match status" value="1"/>
</dbReference>
<keyword evidence="3 4" id="KW-0067">ATP-binding</keyword>
<dbReference type="InterPro" id="IPR002698">
    <property type="entry name" value="FTHF_cligase"/>
</dbReference>
<dbReference type="GO" id="GO:0009396">
    <property type="term" value="P:folic acid-containing compound biosynthetic process"/>
    <property type="evidence" value="ECO:0007669"/>
    <property type="project" value="TreeGrafter"/>
</dbReference>
<keyword evidence="5" id="KW-0460">Magnesium</keyword>
<evidence type="ECO:0000256" key="2">
    <source>
        <dbReference type="ARBA" id="ARBA00022741"/>
    </source>
</evidence>
<comment type="similarity">
    <text evidence="1 5">Belongs to the 5-formyltetrahydrofolate cyclo-ligase family.</text>
</comment>
<dbReference type="Gene3D" id="3.40.50.10420">
    <property type="entry name" value="NagB/RpiA/CoA transferase-like"/>
    <property type="match status" value="1"/>
</dbReference>
<dbReference type="Proteomes" id="UP000188729">
    <property type="component" value="Unassembled WGS sequence"/>
</dbReference>
<proteinExistence type="inferred from homology"/>
<dbReference type="GO" id="GO:0035999">
    <property type="term" value="P:tetrahydrofolate interconversion"/>
    <property type="evidence" value="ECO:0007669"/>
    <property type="project" value="TreeGrafter"/>
</dbReference>
<dbReference type="PANTHER" id="PTHR23407">
    <property type="entry name" value="ATPASE INHIBITOR/5-FORMYLTETRAHYDROFOLATE CYCLO-LIGASE"/>
    <property type="match status" value="1"/>
</dbReference>
<accession>A0A1V2ER37</accession>
<comment type="caution">
    <text evidence="6">The sequence shown here is derived from an EMBL/GenBank/DDBJ whole genome shotgun (WGS) entry which is preliminary data.</text>
</comment>
<evidence type="ECO:0000256" key="5">
    <source>
        <dbReference type="RuleBase" id="RU361279"/>
    </source>
</evidence>
<reference evidence="6 7" key="1">
    <citation type="submission" date="2016-11" db="EMBL/GenBank/DDBJ databases">
        <title>Genome sequence of Sphingomonas jeddahensis G39.</title>
        <authorList>
            <person name="Poehlein A."/>
            <person name="Wuebbeler J.H."/>
            <person name="Steinbuechel A."/>
            <person name="Daniel R."/>
        </authorList>
    </citation>
    <scope>NUCLEOTIDE SEQUENCE [LARGE SCALE GENOMIC DNA]</scope>
    <source>
        <strain evidence="6 7">G39</strain>
    </source>
</reference>
<evidence type="ECO:0000313" key="6">
    <source>
        <dbReference type="EMBL" id="ONF95132.1"/>
    </source>
</evidence>
<comment type="cofactor">
    <cofactor evidence="5">
        <name>Mg(2+)</name>
        <dbReference type="ChEBI" id="CHEBI:18420"/>
    </cofactor>
</comment>
<dbReference type="GO" id="GO:0005524">
    <property type="term" value="F:ATP binding"/>
    <property type="evidence" value="ECO:0007669"/>
    <property type="project" value="UniProtKB-KW"/>
</dbReference>
<evidence type="ECO:0000256" key="3">
    <source>
        <dbReference type="ARBA" id="ARBA00022840"/>
    </source>
</evidence>
<evidence type="ECO:0000313" key="7">
    <source>
        <dbReference type="Proteomes" id="UP000188729"/>
    </source>
</evidence>
<comment type="catalytic activity">
    <reaction evidence="5">
        <text>(6S)-5-formyl-5,6,7,8-tetrahydrofolate + ATP = (6R)-5,10-methenyltetrahydrofolate + ADP + phosphate</text>
        <dbReference type="Rhea" id="RHEA:10488"/>
        <dbReference type="ChEBI" id="CHEBI:30616"/>
        <dbReference type="ChEBI" id="CHEBI:43474"/>
        <dbReference type="ChEBI" id="CHEBI:57455"/>
        <dbReference type="ChEBI" id="CHEBI:57457"/>
        <dbReference type="ChEBI" id="CHEBI:456216"/>
        <dbReference type="EC" id="6.3.3.2"/>
    </reaction>
</comment>
<dbReference type="OrthoDB" id="9801938at2"/>
<dbReference type="GO" id="GO:0030272">
    <property type="term" value="F:5-formyltetrahydrofolate cyclo-ligase activity"/>
    <property type="evidence" value="ECO:0007669"/>
    <property type="project" value="UniProtKB-EC"/>
</dbReference>
<organism evidence="6 7">
    <name type="scientific">Sphingomonas jeddahensis</name>
    <dbReference type="NCBI Taxonomy" id="1915074"/>
    <lineage>
        <taxon>Bacteria</taxon>
        <taxon>Pseudomonadati</taxon>
        <taxon>Pseudomonadota</taxon>
        <taxon>Alphaproteobacteria</taxon>
        <taxon>Sphingomonadales</taxon>
        <taxon>Sphingomonadaceae</taxon>
        <taxon>Sphingomonas</taxon>
    </lineage>
</organism>
<dbReference type="NCBIfam" id="TIGR02727">
    <property type="entry name" value="MTHFS_bact"/>
    <property type="match status" value="1"/>
</dbReference>
<keyword evidence="7" id="KW-1185">Reference proteome</keyword>
<dbReference type="AlphaFoldDB" id="A0A1V2ER37"/>
<dbReference type="InterPro" id="IPR037171">
    <property type="entry name" value="NagB/RpiA_transferase-like"/>
</dbReference>